<dbReference type="GO" id="GO:0045004">
    <property type="term" value="P:DNA replication proofreading"/>
    <property type="evidence" value="ECO:0007669"/>
    <property type="project" value="TreeGrafter"/>
</dbReference>
<dbReference type="EMBL" id="QETB01000006">
    <property type="protein sequence ID" value="PWF24547.1"/>
    <property type="molecule type" value="Genomic_DNA"/>
</dbReference>
<evidence type="ECO:0000256" key="1">
    <source>
        <dbReference type="ARBA" id="ARBA00022839"/>
    </source>
</evidence>
<dbReference type="OrthoDB" id="190275at2"/>
<accession>A0A2V1K4R9</accession>
<organism evidence="3 4">
    <name type="scientific">Ancrocorticia populi</name>
    <dbReference type="NCBI Taxonomy" id="2175228"/>
    <lineage>
        <taxon>Bacteria</taxon>
        <taxon>Bacillati</taxon>
        <taxon>Actinomycetota</taxon>
        <taxon>Actinomycetes</taxon>
        <taxon>Actinomycetales</taxon>
        <taxon>Actinomycetaceae</taxon>
        <taxon>Ancrocorticia</taxon>
    </lineage>
</organism>
<dbReference type="GO" id="GO:0003677">
    <property type="term" value="F:DNA binding"/>
    <property type="evidence" value="ECO:0007669"/>
    <property type="project" value="InterPro"/>
</dbReference>
<comment type="caution">
    <text evidence="3">The sequence shown here is derived from an EMBL/GenBank/DDBJ whole genome shotgun (WGS) entry which is preliminary data.</text>
</comment>
<dbReference type="Gene3D" id="3.30.420.10">
    <property type="entry name" value="Ribonuclease H-like superfamily/Ribonuclease H"/>
    <property type="match status" value="1"/>
</dbReference>
<evidence type="ECO:0000313" key="4">
    <source>
        <dbReference type="Proteomes" id="UP000245283"/>
    </source>
</evidence>
<dbReference type="PANTHER" id="PTHR30231">
    <property type="entry name" value="DNA POLYMERASE III SUBUNIT EPSILON"/>
    <property type="match status" value="1"/>
</dbReference>
<proteinExistence type="predicted"/>
<keyword evidence="1 3" id="KW-0269">Exonuclease</keyword>
<dbReference type="FunFam" id="3.30.420.10:FF:000045">
    <property type="entry name" value="3'-5' exonuclease DinG"/>
    <property type="match status" value="1"/>
</dbReference>
<protein>
    <submittedName>
        <fullName evidence="3">3'-5' exonuclease</fullName>
    </submittedName>
</protein>
<dbReference type="Proteomes" id="UP000245283">
    <property type="component" value="Unassembled WGS sequence"/>
</dbReference>
<dbReference type="SUPFAM" id="SSF53098">
    <property type="entry name" value="Ribonuclease H-like"/>
    <property type="match status" value="1"/>
</dbReference>
<evidence type="ECO:0000313" key="3">
    <source>
        <dbReference type="EMBL" id="PWF24547.1"/>
    </source>
</evidence>
<dbReference type="InterPro" id="IPR006054">
    <property type="entry name" value="DnaQ"/>
</dbReference>
<evidence type="ECO:0000259" key="2">
    <source>
        <dbReference type="SMART" id="SM00479"/>
    </source>
</evidence>
<dbReference type="InterPro" id="IPR012337">
    <property type="entry name" value="RNaseH-like_sf"/>
</dbReference>
<dbReference type="GO" id="GO:0005829">
    <property type="term" value="C:cytosol"/>
    <property type="evidence" value="ECO:0007669"/>
    <property type="project" value="TreeGrafter"/>
</dbReference>
<reference evidence="4" key="1">
    <citation type="submission" date="2018-05" db="EMBL/GenBank/DDBJ databases">
        <authorList>
            <person name="Li Y."/>
        </authorList>
    </citation>
    <scope>NUCLEOTIDE SEQUENCE [LARGE SCALE GENOMIC DNA]</scope>
    <source>
        <strain evidence="4">sk1b4</strain>
    </source>
</reference>
<keyword evidence="4" id="KW-1185">Reference proteome</keyword>
<dbReference type="RefSeq" id="WP_109094443.1">
    <property type="nucleotide sequence ID" value="NZ_CAMELQ010000017.1"/>
</dbReference>
<keyword evidence="1 3" id="KW-0378">Hydrolase</keyword>
<dbReference type="GO" id="GO:0008408">
    <property type="term" value="F:3'-5' exonuclease activity"/>
    <property type="evidence" value="ECO:0007669"/>
    <property type="project" value="TreeGrafter"/>
</dbReference>
<name>A0A2V1K4R9_9ACTO</name>
<sequence length="215" mass="23522">MSGFAVIDLETTGLNARTESIIEVGVVLLDSAGNLEGRWTTLINPRRAIRAQFIHGISDDDVTSSPTFAQILPELVTHLEFRAIVAHNAVFDVGFLNEEFKRVGFPMSIPDSATVCTMELSKMYLPAGRHSLDAAAQRAGISVHNHHRALADAETAAELLRVYLDAEKAGTHYENPVHTRSGGELKPASWVDAQIRAAQLGWPIALNFESRQLPQ</sequence>
<dbReference type="SMART" id="SM00479">
    <property type="entry name" value="EXOIII"/>
    <property type="match status" value="1"/>
</dbReference>
<dbReference type="AlphaFoldDB" id="A0A2V1K4R9"/>
<dbReference type="InterPro" id="IPR013520">
    <property type="entry name" value="Ribonucl_H"/>
</dbReference>
<dbReference type="NCBIfam" id="TIGR00573">
    <property type="entry name" value="dnaq"/>
    <property type="match status" value="1"/>
</dbReference>
<dbReference type="PANTHER" id="PTHR30231:SF41">
    <property type="entry name" value="DNA POLYMERASE III SUBUNIT EPSILON"/>
    <property type="match status" value="1"/>
</dbReference>
<dbReference type="CDD" id="cd06127">
    <property type="entry name" value="DEDDh"/>
    <property type="match status" value="1"/>
</dbReference>
<dbReference type="GO" id="GO:0003887">
    <property type="term" value="F:DNA-directed DNA polymerase activity"/>
    <property type="evidence" value="ECO:0007669"/>
    <property type="project" value="InterPro"/>
</dbReference>
<gene>
    <name evidence="3" type="ORF">DD236_10980</name>
</gene>
<feature type="domain" description="Exonuclease" evidence="2">
    <location>
        <begin position="3"/>
        <end position="169"/>
    </location>
</feature>
<keyword evidence="1 3" id="KW-0540">Nuclease</keyword>
<dbReference type="InterPro" id="IPR036397">
    <property type="entry name" value="RNaseH_sf"/>
</dbReference>
<dbReference type="Pfam" id="PF00929">
    <property type="entry name" value="RNase_T"/>
    <property type="match status" value="1"/>
</dbReference>